<dbReference type="Proteomes" id="UP000887579">
    <property type="component" value="Unplaced"/>
</dbReference>
<dbReference type="WBParaSite" id="ES5_v2.g10737.t1">
    <property type="protein sequence ID" value="ES5_v2.g10737.t1"/>
    <property type="gene ID" value="ES5_v2.g10737"/>
</dbReference>
<protein>
    <submittedName>
        <fullName evidence="2">Uncharacterized protein</fullName>
    </submittedName>
</protein>
<proteinExistence type="predicted"/>
<organism evidence="1 2">
    <name type="scientific">Panagrolaimus sp. ES5</name>
    <dbReference type="NCBI Taxonomy" id="591445"/>
    <lineage>
        <taxon>Eukaryota</taxon>
        <taxon>Metazoa</taxon>
        <taxon>Ecdysozoa</taxon>
        <taxon>Nematoda</taxon>
        <taxon>Chromadorea</taxon>
        <taxon>Rhabditida</taxon>
        <taxon>Tylenchina</taxon>
        <taxon>Panagrolaimomorpha</taxon>
        <taxon>Panagrolaimoidea</taxon>
        <taxon>Panagrolaimidae</taxon>
        <taxon>Panagrolaimus</taxon>
    </lineage>
</organism>
<reference evidence="2" key="1">
    <citation type="submission" date="2022-11" db="UniProtKB">
        <authorList>
            <consortium name="WormBaseParasite"/>
        </authorList>
    </citation>
    <scope>IDENTIFICATION</scope>
</reference>
<evidence type="ECO:0000313" key="1">
    <source>
        <dbReference type="Proteomes" id="UP000887579"/>
    </source>
</evidence>
<sequence length="261" mass="29239">MKHLEAVKFMHNRKRPATSSIYWEKLKGKLLAHYEKHAFYNNTIYAADIDLSILPVQNMVITNVLTPTFLEVLNDNCANFIILLLSNYGDGPPQLPTINPTVTYNVLLEDGVQIDSVNDYIPPTTITASLFLPNAPEEDEKAKIRYLRTLAMEKGCHLGTTISFKKLAELCKLSSDYDAILLYLNSAKITEALLDNLNYYKAVTVSGDVGLKDLVGKCKPFKTEKKKKQTKSKEATVDETDVDETPPVNFEEDNSLAENSS</sequence>
<name>A0AC34F1T7_9BILA</name>
<accession>A0AC34F1T7</accession>
<evidence type="ECO:0000313" key="2">
    <source>
        <dbReference type="WBParaSite" id="ES5_v2.g10737.t1"/>
    </source>
</evidence>